<keyword evidence="3" id="KW-1185">Reference proteome</keyword>
<evidence type="ECO:0000313" key="2">
    <source>
        <dbReference type="EMBL" id="CAI8031626.1"/>
    </source>
</evidence>
<dbReference type="SUPFAM" id="SSF47923">
    <property type="entry name" value="Ypt/Rab-GAP domain of gyp1p"/>
    <property type="match status" value="1"/>
</dbReference>
<dbReference type="InterPro" id="IPR000195">
    <property type="entry name" value="Rab-GAP-TBC_dom"/>
</dbReference>
<dbReference type="AlphaFoldDB" id="A0AA35SN23"/>
<accession>A0AA35SN23</accession>
<dbReference type="FunFam" id="1.10.10.750:FF:000009">
    <property type="entry name" value="TBC1 domain family member 22A"/>
    <property type="match status" value="1"/>
</dbReference>
<proteinExistence type="predicted"/>
<name>A0AA35SN23_GEOBA</name>
<dbReference type="Proteomes" id="UP001174909">
    <property type="component" value="Unassembled WGS sequence"/>
</dbReference>
<dbReference type="PROSITE" id="PS50086">
    <property type="entry name" value="TBC_RABGAP"/>
    <property type="match status" value="1"/>
</dbReference>
<dbReference type="InterPro" id="IPR035969">
    <property type="entry name" value="Rab-GAP_TBC_sf"/>
</dbReference>
<gene>
    <name evidence="2" type="ORF">GBAR_LOCUS17949</name>
</gene>
<protein>
    <submittedName>
        <fullName evidence="2">TBC1 domain family member 22A</fullName>
    </submittedName>
</protein>
<organism evidence="2 3">
    <name type="scientific">Geodia barretti</name>
    <name type="common">Barrett's horny sponge</name>
    <dbReference type="NCBI Taxonomy" id="519541"/>
    <lineage>
        <taxon>Eukaryota</taxon>
        <taxon>Metazoa</taxon>
        <taxon>Porifera</taxon>
        <taxon>Demospongiae</taxon>
        <taxon>Heteroscleromorpha</taxon>
        <taxon>Tetractinellida</taxon>
        <taxon>Astrophorina</taxon>
        <taxon>Geodiidae</taxon>
        <taxon>Geodia</taxon>
    </lineage>
</organism>
<evidence type="ECO:0000259" key="1">
    <source>
        <dbReference type="PROSITE" id="PS50086"/>
    </source>
</evidence>
<reference evidence="2" key="1">
    <citation type="submission" date="2023-03" db="EMBL/GenBank/DDBJ databases">
        <authorList>
            <person name="Steffen K."/>
            <person name="Cardenas P."/>
        </authorList>
    </citation>
    <scope>NUCLEOTIDE SEQUENCE</scope>
</reference>
<comment type="caution">
    <text evidence="2">The sequence shown here is derived from an EMBL/GenBank/DDBJ whole genome shotgun (WGS) entry which is preliminary data.</text>
</comment>
<dbReference type="EMBL" id="CASHTH010002554">
    <property type="protein sequence ID" value="CAI8031626.1"/>
    <property type="molecule type" value="Genomic_DNA"/>
</dbReference>
<feature type="domain" description="Rab-GAP TBC" evidence="1">
    <location>
        <begin position="44"/>
        <end position="137"/>
    </location>
</feature>
<sequence>MWSPDPMDIFDPPDRETMRLQKFGKLLAGPNTDLDEVRKLSWSGIPPPVRATTWQLLCGYLPANIDRREDTLKRKRLEYKNSIDQYYHMRSDTLHRDTFRQIHIDVPRMNPDVPLFQQQMVQEVSPHTHTLCTTNIR</sequence>
<evidence type="ECO:0000313" key="3">
    <source>
        <dbReference type="Proteomes" id="UP001174909"/>
    </source>
</evidence>